<keyword evidence="1" id="KW-1133">Transmembrane helix</keyword>
<sequence length="94" mass="10684">MASQRPLPSMRSTCAYSCPSSLKMSSRFSSSASFFPLFLFFPPFPLFFGMLPDWGVEKQRDQTPRSGKIDCTETNGIKTLVINPKKNKNKKNER</sequence>
<dbReference type="EMBL" id="GGEC01002326">
    <property type="protein sequence ID" value="MBW82809.1"/>
    <property type="molecule type" value="Transcribed_RNA"/>
</dbReference>
<evidence type="ECO:0000313" key="2">
    <source>
        <dbReference type="EMBL" id="MBW82809.1"/>
    </source>
</evidence>
<dbReference type="AlphaFoldDB" id="A0A2P2INK2"/>
<keyword evidence="2" id="KW-0396">Initiation factor</keyword>
<keyword evidence="2" id="KW-0648">Protein biosynthesis</keyword>
<evidence type="ECO:0000256" key="1">
    <source>
        <dbReference type="SAM" id="Phobius"/>
    </source>
</evidence>
<proteinExistence type="predicted"/>
<keyword evidence="1" id="KW-0472">Membrane</keyword>
<name>A0A2P2INK2_RHIMU</name>
<feature type="transmembrane region" description="Helical" evidence="1">
    <location>
        <begin position="32"/>
        <end position="51"/>
    </location>
</feature>
<organism evidence="2">
    <name type="scientific">Rhizophora mucronata</name>
    <name type="common">Asiatic mangrove</name>
    <dbReference type="NCBI Taxonomy" id="61149"/>
    <lineage>
        <taxon>Eukaryota</taxon>
        <taxon>Viridiplantae</taxon>
        <taxon>Streptophyta</taxon>
        <taxon>Embryophyta</taxon>
        <taxon>Tracheophyta</taxon>
        <taxon>Spermatophyta</taxon>
        <taxon>Magnoliopsida</taxon>
        <taxon>eudicotyledons</taxon>
        <taxon>Gunneridae</taxon>
        <taxon>Pentapetalae</taxon>
        <taxon>rosids</taxon>
        <taxon>fabids</taxon>
        <taxon>Malpighiales</taxon>
        <taxon>Rhizophoraceae</taxon>
        <taxon>Rhizophora</taxon>
    </lineage>
</organism>
<accession>A0A2P2INK2</accession>
<protein>
    <submittedName>
        <fullName evidence="2">Eukaryotic translation initiation factor 1Aa Eukaryotic translation initiation factor 1Ab</fullName>
    </submittedName>
</protein>
<reference evidence="2" key="1">
    <citation type="submission" date="2018-02" db="EMBL/GenBank/DDBJ databases">
        <title>Rhizophora mucronata_Transcriptome.</title>
        <authorList>
            <person name="Meera S.P."/>
            <person name="Sreeshan A."/>
            <person name="Augustine A."/>
        </authorList>
    </citation>
    <scope>NUCLEOTIDE SEQUENCE</scope>
    <source>
        <tissue evidence="2">Leaf</tissue>
    </source>
</reference>
<keyword evidence="1" id="KW-0812">Transmembrane</keyword>
<dbReference type="GO" id="GO:0003743">
    <property type="term" value="F:translation initiation factor activity"/>
    <property type="evidence" value="ECO:0007669"/>
    <property type="project" value="UniProtKB-KW"/>
</dbReference>